<keyword evidence="5 8" id="KW-0406">Ion transport</keyword>
<evidence type="ECO:0000256" key="6">
    <source>
        <dbReference type="ARBA" id="ARBA00023075"/>
    </source>
</evidence>
<dbReference type="Proteomes" id="UP000218896">
    <property type="component" value="Unassembled WGS sequence"/>
</dbReference>
<keyword evidence="7 8" id="KW-0739">Sodium transport</keyword>
<dbReference type="RefSeq" id="WP_095617057.1">
    <property type="nucleotide sequence ID" value="NZ_NSKD01000002.1"/>
</dbReference>
<reference evidence="12 13" key="1">
    <citation type="submission" date="2017-08" db="EMBL/GenBank/DDBJ databases">
        <title>Halovibrio sewagensis sp. nov., isolated from wastewater of high salinity.</title>
        <authorList>
            <person name="Dong X."/>
            <person name="Zhang G."/>
        </authorList>
    </citation>
    <scope>NUCLEOTIDE SEQUENCE [LARGE SCALE GENOMIC DNA]</scope>
    <source>
        <strain evidence="12 13">YL5-2</strain>
    </source>
</reference>
<dbReference type="InterPro" id="IPR008703">
    <property type="entry name" value="NqrA"/>
</dbReference>
<feature type="domain" description="NqrA second alpha/beta" evidence="11">
    <location>
        <begin position="115"/>
        <end position="258"/>
    </location>
</feature>
<evidence type="ECO:0000256" key="2">
    <source>
        <dbReference type="ARBA" id="ARBA00022967"/>
    </source>
</evidence>
<name>A0A2A2F9R9_9GAMM</name>
<accession>A0A2A2F9R9</accession>
<keyword evidence="2 8" id="KW-1278">Translocase</keyword>
<dbReference type="InterPro" id="IPR022615">
    <property type="entry name" value="NqrA_C_domain"/>
</dbReference>
<comment type="subunit">
    <text evidence="8">Composed of six subunits; NqrA, NqrB, NqrC, NqrD, NqrE and NqrF.</text>
</comment>
<organism evidence="12 13">
    <name type="scientific">Halovibrio salipaludis</name>
    <dbReference type="NCBI Taxonomy" id="2032626"/>
    <lineage>
        <taxon>Bacteria</taxon>
        <taxon>Pseudomonadati</taxon>
        <taxon>Pseudomonadota</taxon>
        <taxon>Gammaproteobacteria</taxon>
        <taxon>Oceanospirillales</taxon>
        <taxon>Halomonadaceae</taxon>
        <taxon>Halovibrio</taxon>
    </lineage>
</organism>
<dbReference type="InterPro" id="IPR056148">
    <property type="entry name" value="NQRA_2nd"/>
</dbReference>
<dbReference type="OrthoDB" id="9774536at2"/>
<evidence type="ECO:0000259" key="11">
    <source>
        <dbReference type="Pfam" id="PF24836"/>
    </source>
</evidence>
<dbReference type="HAMAP" id="MF_00425">
    <property type="entry name" value="NqrA"/>
    <property type="match status" value="1"/>
</dbReference>
<dbReference type="GO" id="GO:0006814">
    <property type="term" value="P:sodium ion transport"/>
    <property type="evidence" value="ECO:0007669"/>
    <property type="project" value="UniProtKB-UniRule"/>
</dbReference>
<evidence type="ECO:0000256" key="3">
    <source>
        <dbReference type="ARBA" id="ARBA00023027"/>
    </source>
</evidence>
<gene>
    <name evidence="8" type="primary">nqrA</name>
    <name evidence="12" type="ORF">CK501_07265</name>
</gene>
<evidence type="ECO:0000256" key="8">
    <source>
        <dbReference type="HAMAP-Rule" id="MF_00425"/>
    </source>
</evidence>
<comment type="caution">
    <text evidence="12">The sequence shown here is derived from an EMBL/GenBank/DDBJ whole genome shotgun (WGS) entry which is preliminary data.</text>
</comment>
<proteinExistence type="inferred from homology"/>
<dbReference type="Pfam" id="PF24836">
    <property type="entry name" value="NQRA_2nd"/>
    <property type="match status" value="1"/>
</dbReference>
<evidence type="ECO:0000313" key="12">
    <source>
        <dbReference type="EMBL" id="PAU81335.1"/>
    </source>
</evidence>
<dbReference type="Pfam" id="PF11973">
    <property type="entry name" value="NQRA_SLBB"/>
    <property type="match status" value="1"/>
</dbReference>
<dbReference type="EC" id="7.2.1.1" evidence="8"/>
<dbReference type="InterPro" id="IPR056147">
    <property type="entry name" value="NQRA_N"/>
</dbReference>
<evidence type="ECO:0000313" key="13">
    <source>
        <dbReference type="Proteomes" id="UP000218896"/>
    </source>
</evidence>
<feature type="domain" description="Na(+)-translocating NADH-quinone reductase subunit A C-terminal" evidence="10">
    <location>
        <begin position="264"/>
        <end position="314"/>
    </location>
</feature>
<keyword evidence="13" id="KW-1185">Reference proteome</keyword>
<dbReference type="GO" id="GO:0016655">
    <property type="term" value="F:oxidoreductase activity, acting on NAD(P)H, quinone or similar compound as acceptor"/>
    <property type="evidence" value="ECO:0007669"/>
    <property type="project" value="UniProtKB-UniRule"/>
</dbReference>
<keyword evidence="3 8" id="KW-0520">NAD</keyword>
<evidence type="ECO:0000256" key="7">
    <source>
        <dbReference type="ARBA" id="ARBA00023201"/>
    </source>
</evidence>
<evidence type="ECO:0000256" key="4">
    <source>
        <dbReference type="ARBA" id="ARBA00023053"/>
    </source>
</evidence>
<dbReference type="Pfam" id="PF05896">
    <property type="entry name" value="NQRA_N"/>
    <property type="match status" value="1"/>
</dbReference>
<evidence type="ECO:0000259" key="10">
    <source>
        <dbReference type="Pfam" id="PF11973"/>
    </source>
</evidence>
<dbReference type="EMBL" id="NSKD01000002">
    <property type="protein sequence ID" value="PAU81335.1"/>
    <property type="molecule type" value="Genomic_DNA"/>
</dbReference>
<protein>
    <recommendedName>
        <fullName evidence="8">Na(+)-translocating NADH-quinone reductase subunit A</fullName>
        <shortName evidence="8">Na(+)-NQR subunit A</shortName>
        <shortName evidence="8">Na(+)-translocating NQR subunit A</shortName>
        <ecNumber evidence="8">7.2.1.1</ecNumber>
    </recommendedName>
    <alternativeName>
        <fullName evidence="8">NQR complex subunit A</fullName>
    </alternativeName>
    <alternativeName>
        <fullName evidence="8">NQR-1 subunit A</fullName>
    </alternativeName>
</protein>
<evidence type="ECO:0000256" key="5">
    <source>
        <dbReference type="ARBA" id="ARBA00023065"/>
    </source>
</evidence>
<comment type="similarity">
    <text evidence="8">Belongs to the NqrA family.</text>
</comment>
<dbReference type="NCBIfam" id="NF003759">
    <property type="entry name" value="PRK05352.1-2"/>
    <property type="match status" value="1"/>
</dbReference>
<comment type="catalytic activity">
    <reaction evidence="8">
        <text>a ubiquinone + n Na(+)(in) + NADH + H(+) = a ubiquinol + n Na(+)(out) + NAD(+)</text>
        <dbReference type="Rhea" id="RHEA:47748"/>
        <dbReference type="Rhea" id="RHEA-COMP:9565"/>
        <dbReference type="Rhea" id="RHEA-COMP:9566"/>
        <dbReference type="ChEBI" id="CHEBI:15378"/>
        <dbReference type="ChEBI" id="CHEBI:16389"/>
        <dbReference type="ChEBI" id="CHEBI:17976"/>
        <dbReference type="ChEBI" id="CHEBI:29101"/>
        <dbReference type="ChEBI" id="CHEBI:57540"/>
        <dbReference type="ChEBI" id="CHEBI:57945"/>
        <dbReference type="EC" id="7.2.1.1"/>
    </reaction>
</comment>
<sequence>MIKIKKGLDLPITGAPEPTIEQGRPVRHVALTGFDYIGMKPTLKVREGDQVKRGQLLFTDKKNEGVVYTAPAGGTVREINRGERRVFQSLVIEVDENEEAETFNRYSASEIDGLARQDVVDSLVNSGMWTVIRTRPYSKVPAIDAPEPHAIFVSAMDTHPLAPDPQTIINEDPEAFENGLRVLSRLTSGAVHLGSGPDARIPMPSGDQFQQHTFDGPHPAGNVGTHIHFIDPVGGEKVVWTVGYQNVMDIGRLFTTGMLPTEQIVAITGPCAARPRLLRTRIGASLEELLEGELEQGDMDIRLVNGSVLGGRAARGPVSYLARTATQVTALEEGYRRHFMGWLSPGSNRFSRLNIYLSKLMPGKRFNFTTTTNGSERAMVPIGVYEEVMPLDILPTQLLRSLIVQDTEQAQQLGALELDEEDLALCTFVCPGKYEFGPILRQNLTRIEIEG</sequence>
<dbReference type="PANTHER" id="PTHR37839:SF1">
    <property type="entry name" value="NA(+)-TRANSLOCATING NADH-QUINONE REDUCTASE SUBUNIT A"/>
    <property type="match status" value="1"/>
</dbReference>
<keyword evidence="6 8" id="KW-0830">Ubiquinone</keyword>
<feature type="domain" description="NqrA N-terminal barrel-sandwich hybrid" evidence="9">
    <location>
        <begin position="2"/>
        <end position="95"/>
    </location>
</feature>
<dbReference type="NCBIfam" id="TIGR01936">
    <property type="entry name" value="nqrA"/>
    <property type="match status" value="1"/>
</dbReference>
<dbReference type="AlphaFoldDB" id="A0A2A2F9R9"/>
<evidence type="ECO:0000256" key="1">
    <source>
        <dbReference type="ARBA" id="ARBA00022448"/>
    </source>
</evidence>
<keyword evidence="4 8" id="KW-0915">Sodium</keyword>
<comment type="function">
    <text evidence="8">NQR complex catalyzes the reduction of ubiquinone-1 to ubiquinol by two successive reactions, coupled with the transport of Na(+) ions from the cytoplasm to the periplasm. NqrA to NqrE are probably involved in the second step, the conversion of ubisemiquinone to ubiquinol.</text>
</comment>
<dbReference type="PANTHER" id="PTHR37839">
    <property type="entry name" value="NA(+)-TRANSLOCATING NADH-QUINONE REDUCTASE SUBUNIT A"/>
    <property type="match status" value="1"/>
</dbReference>
<evidence type="ECO:0000259" key="9">
    <source>
        <dbReference type="Pfam" id="PF05896"/>
    </source>
</evidence>
<keyword evidence="1 8" id="KW-0813">Transport</keyword>